<dbReference type="InterPro" id="IPR028998">
    <property type="entry name" value="RimP_C"/>
</dbReference>
<dbReference type="InterPro" id="IPR028989">
    <property type="entry name" value="RimP_N"/>
</dbReference>
<keyword evidence="1 3" id="KW-0963">Cytoplasm</keyword>
<evidence type="ECO:0000259" key="4">
    <source>
        <dbReference type="Pfam" id="PF02576"/>
    </source>
</evidence>
<dbReference type="PANTHER" id="PTHR33867:SF1">
    <property type="entry name" value="RIBOSOME MATURATION FACTOR RIMP"/>
    <property type="match status" value="1"/>
</dbReference>
<dbReference type="HAMAP" id="MF_01077">
    <property type="entry name" value="RimP"/>
    <property type="match status" value="1"/>
</dbReference>
<dbReference type="Pfam" id="PF02576">
    <property type="entry name" value="RimP_N"/>
    <property type="match status" value="1"/>
</dbReference>
<sequence length="185" mass="20563">MALPQPERLRGELRPLVERAVSSVGFDLEDIEVRQAGRRRLVRVVVDADTGVGLDDIAVLSRRISAELDQHDAVLGGPYTLEVTSPGVDRPLTLPRHWRRSKLRLVEVALNDAAGFTGRVGPAGDDTVLMLVDGRMRELRYADVKRASVVVEFRHPPEYELRALAEAEEAKADRDDLGEVAEEHK</sequence>
<evidence type="ECO:0000256" key="1">
    <source>
        <dbReference type="ARBA" id="ARBA00022490"/>
    </source>
</evidence>
<dbReference type="Gene3D" id="3.30.300.70">
    <property type="entry name" value="RimP-like superfamily, N-terminal"/>
    <property type="match status" value="1"/>
</dbReference>
<protein>
    <recommendedName>
        <fullName evidence="3">Ribosome maturation factor RimP</fullName>
    </recommendedName>
</protein>
<reference evidence="6" key="1">
    <citation type="journal article" date="2019" name="Int. J. Syst. Evol. Microbiol.">
        <title>The Global Catalogue of Microorganisms (GCM) 10K type strain sequencing project: providing services to taxonomists for standard genome sequencing and annotation.</title>
        <authorList>
            <consortium name="The Broad Institute Genomics Platform"/>
            <consortium name="The Broad Institute Genome Sequencing Center for Infectious Disease"/>
            <person name="Wu L."/>
            <person name="Ma J."/>
        </authorList>
    </citation>
    <scope>NUCLEOTIDE SEQUENCE [LARGE SCALE GENOMIC DNA]</scope>
    <source>
        <strain evidence="6">JCM 18303</strain>
    </source>
</reference>
<dbReference type="RefSeq" id="WP_185065255.1">
    <property type="nucleotide sequence ID" value="NZ_BAABJP010000039.1"/>
</dbReference>
<comment type="subcellular location">
    <subcellularLocation>
        <location evidence="3">Cytoplasm</location>
    </subcellularLocation>
</comment>
<dbReference type="InterPro" id="IPR003728">
    <property type="entry name" value="Ribosome_maturation_RimP"/>
</dbReference>
<keyword evidence="6" id="KW-1185">Reference proteome</keyword>
<evidence type="ECO:0000256" key="3">
    <source>
        <dbReference type="HAMAP-Rule" id="MF_01077"/>
    </source>
</evidence>
<comment type="similarity">
    <text evidence="3">Belongs to the RimP family.</text>
</comment>
<feature type="domain" description="Ribosome maturation factor RimP N-terminal" evidence="4">
    <location>
        <begin position="16"/>
        <end position="89"/>
    </location>
</feature>
<dbReference type="PANTHER" id="PTHR33867">
    <property type="entry name" value="RIBOSOME MATURATION FACTOR RIMP"/>
    <property type="match status" value="1"/>
</dbReference>
<dbReference type="NCBIfam" id="NF000930">
    <property type="entry name" value="PRK00092.2-2"/>
    <property type="match status" value="1"/>
</dbReference>
<evidence type="ECO:0000313" key="5">
    <source>
        <dbReference type="EMBL" id="GAA5167652.1"/>
    </source>
</evidence>
<dbReference type="InterPro" id="IPR035956">
    <property type="entry name" value="RimP_N_sf"/>
</dbReference>
<dbReference type="CDD" id="cd01734">
    <property type="entry name" value="YlxS_C"/>
    <property type="match status" value="1"/>
</dbReference>
<name>A0ABP9QU69_9PSEU</name>
<evidence type="ECO:0000313" key="6">
    <source>
        <dbReference type="Proteomes" id="UP001428817"/>
    </source>
</evidence>
<organism evidence="5 6">
    <name type="scientific">Pseudonocardia eucalypti</name>
    <dbReference type="NCBI Taxonomy" id="648755"/>
    <lineage>
        <taxon>Bacteria</taxon>
        <taxon>Bacillati</taxon>
        <taxon>Actinomycetota</taxon>
        <taxon>Actinomycetes</taxon>
        <taxon>Pseudonocardiales</taxon>
        <taxon>Pseudonocardiaceae</taxon>
        <taxon>Pseudonocardia</taxon>
    </lineage>
</organism>
<dbReference type="SUPFAM" id="SSF75420">
    <property type="entry name" value="YhbC-like, N-terminal domain"/>
    <property type="match status" value="1"/>
</dbReference>
<comment type="caution">
    <text evidence="5">The sequence shown here is derived from an EMBL/GenBank/DDBJ whole genome shotgun (WGS) entry which is preliminary data.</text>
</comment>
<keyword evidence="2 3" id="KW-0690">Ribosome biogenesis</keyword>
<evidence type="ECO:0000256" key="2">
    <source>
        <dbReference type="ARBA" id="ARBA00022517"/>
    </source>
</evidence>
<proteinExistence type="inferred from homology"/>
<comment type="function">
    <text evidence="3">Required for maturation of 30S ribosomal subunits.</text>
</comment>
<accession>A0ABP9QU69</accession>
<gene>
    <name evidence="3 5" type="primary">rimP</name>
    <name evidence="5" type="ORF">GCM10023321_60590</name>
</gene>
<dbReference type="Proteomes" id="UP001428817">
    <property type="component" value="Unassembled WGS sequence"/>
</dbReference>
<dbReference type="EMBL" id="BAABJP010000039">
    <property type="protein sequence ID" value="GAA5167652.1"/>
    <property type="molecule type" value="Genomic_DNA"/>
</dbReference>